<dbReference type="AlphaFoldDB" id="A0A7W4VNB4"/>
<dbReference type="Pfam" id="PF06707">
    <property type="entry name" value="DUF1194"/>
    <property type="match status" value="1"/>
</dbReference>
<evidence type="ECO:0008006" key="3">
    <source>
        <dbReference type="Google" id="ProtNLM"/>
    </source>
</evidence>
<dbReference type="Gene3D" id="3.40.50.410">
    <property type="entry name" value="von Willebrand factor, type A domain"/>
    <property type="match status" value="1"/>
</dbReference>
<dbReference type="CDD" id="cd00198">
    <property type="entry name" value="vWFA"/>
    <property type="match status" value="1"/>
</dbReference>
<evidence type="ECO:0000313" key="2">
    <source>
        <dbReference type="Proteomes" id="UP000532010"/>
    </source>
</evidence>
<sequence length="264" mass="28939">MDRRLLGALAAVMVGLWLYPSGARAETEVDVALVLAVDVSRSMDPDEQDLQRQGFMEAFRSPQVHEAIRNGMVGRIIVTYVEWSGVEYQNVIVPWTIIEGPEGALKFADGLSSNPIGRVRRTSISGAIDFGVKLLEQTGVEPIRKVIDISGDGPNSSGRGVVAARDEAVAKGITINGLPIMLKRPSGFGDMEHLDLYYKNCVIGGEGSFIVPVRDRQQFADAIRTKIIREIAALPAKPMIQTVQAEPSVSCAEGEQRMYRWDRN</sequence>
<name>A0A7W4VNB4_9HYPH</name>
<dbReference type="SUPFAM" id="SSF53300">
    <property type="entry name" value="vWA-like"/>
    <property type="match status" value="1"/>
</dbReference>
<comment type="caution">
    <text evidence="1">The sequence shown here is derived from an EMBL/GenBank/DDBJ whole genome shotgun (WGS) entry which is preliminary data.</text>
</comment>
<gene>
    <name evidence="1" type="ORF">FHR70_003418</name>
</gene>
<dbReference type="InterPro" id="IPR036465">
    <property type="entry name" value="vWFA_dom_sf"/>
</dbReference>
<dbReference type="Proteomes" id="UP000532010">
    <property type="component" value="Unassembled WGS sequence"/>
</dbReference>
<protein>
    <recommendedName>
        <fullName evidence="3">DUF1194 domain-containing protein</fullName>
    </recommendedName>
</protein>
<reference evidence="1 2" key="1">
    <citation type="submission" date="2020-08" db="EMBL/GenBank/DDBJ databases">
        <title>The Agave Microbiome: Exploring the role of microbial communities in plant adaptations to desert environments.</title>
        <authorList>
            <person name="Partida-Martinez L.P."/>
        </authorList>
    </citation>
    <scope>NUCLEOTIDE SEQUENCE [LARGE SCALE GENOMIC DNA]</scope>
    <source>
        <strain evidence="1 2">AT3.9</strain>
    </source>
</reference>
<organism evidence="1 2">
    <name type="scientific">Microvirga lupini</name>
    <dbReference type="NCBI Taxonomy" id="420324"/>
    <lineage>
        <taxon>Bacteria</taxon>
        <taxon>Pseudomonadati</taxon>
        <taxon>Pseudomonadota</taxon>
        <taxon>Alphaproteobacteria</taxon>
        <taxon>Hyphomicrobiales</taxon>
        <taxon>Methylobacteriaceae</taxon>
        <taxon>Microvirga</taxon>
    </lineage>
</organism>
<keyword evidence="2" id="KW-1185">Reference proteome</keyword>
<dbReference type="RefSeq" id="WP_183452232.1">
    <property type="nucleotide sequence ID" value="NZ_JACHWB010000004.1"/>
</dbReference>
<accession>A0A7W4VNB4</accession>
<proteinExistence type="predicted"/>
<dbReference type="EMBL" id="JACHWB010000004">
    <property type="protein sequence ID" value="MBB3020337.1"/>
    <property type="molecule type" value="Genomic_DNA"/>
</dbReference>
<dbReference type="InterPro" id="IPR010607">
    <property type="entry name" value="DUF1194"/>
</dbReference>
<evidence type="ECO:0000313" key="1">
    <source>
        <dbReference type="EMBL" id="MBB3020337.1"/>
    </source>
</evidence>